<dbReference type="InterPro" id="IPR011990">
    <property type="entry name" value="TPR-like_helical_dom_sf"/>
</dbReference>
<keyword evidence="1" id="KW-0406">Ion transport</keyword>
<feature type="domain" description="Cyclic nucleotide-binding" evidence="3">
    <location>
        <begin position="272"/>
        <end position="375"/>
    </location>
</feature>
<proteinExistence type="predicted"/>
<gene>
    <name evidence="4" type="ORF">ACFL27_06070</name>
</gene>
<dbReference type="InterPro" id="IPR000595">
    <property type="entry name" value="cNMP-bd_dom"/>
</dbReference>
<evidence type="ECO:0000256" key="2">
    <source>
        <dbReference type="PROSITE-ProRule" id="PRU00339"/>
    </source>
</evidence>
<dbReference type="PANTHER" id="PTHR45638">
    <property type="entry name" value="CYCLIC NUCLEOTIDE-GATED CATION CHANNEL SUBUNIT A"/>
    <property type="match status" value="1"/>
</dbReference>
<feature type="repeat" description="TPR" evidence="2">
    <location>
        <begin position="59"/>
        <end position="92"/>
    </location>
</feature>
<keyword evidence="5" id="KW-1185">Reference proteome</keyword>
<reference evidence="4 5" key="1">
    <citation type="submission" date="2024-09" db="EMBL/GenBank/DDBJ databases">
        <title>Laminarin stimulates single cell rates of sulfate reduction while oxygen inhibits transcriptomic activity in coastal marine sediment.</title>
        <authorList>
            <person name="Lindsay M."/>
            <person name="Orcutt B."/>
            <person name="Emerson D."/>
            <person name="Stepanauskas R."/>
            <person name="D'Angelo T."/>
        </authorList>
    </citation>
    <scope>NUCLEOTIDE SEQUENCE [LARGE SCALE GENOMIC DNA]</scope>
    <source>
        <strain evidence="4">SAG AM-311-K15</strain>
    </source>
</reference>
<dbReference type="SUPFAM" id="SSF48452">
    <property type="entry name" value="TPR-like"/>
    <property type="match status" value="1"/>
</dbReference>
<keyword evidence="1" id="KW-0407">Ion channel</keyword>
<feature type="repeat" description="TPR" evidence="2">
    <location>
        <begin position="5"/>
        <end position="38"/>
    </location>
</feature>
<keyword evidence="2" id="KW-0802">TPR repeat</keyword>
<dbReference type="SUPFAM" id="SSF51206">
    <property type="entry name" value="cAMP-binding domain-like"/>
    <property type="match status" value="2"/>
</dbReference>
<keyword evidence="1" id="KW-0813">Transport</keyword>
<accession>A0ABV6YU81</accession>
<protein>
    <submittedName>
        <fullName evidence="4">Cyclic nucleotide-binding domain-containing protein</fullName>
    </submittedName>
</protein>
<dbReference type="PROSITE" id="PS50042">
    <property type="entry name" value="CNMP_BINDING_3"/>
    <property type="match status" value="2"/>
</dbReference>
<organism evidence="4 5">
    <name type="scientific">candidate division CSSED10-310 bacterium</name>
    <dbReference type="NCBI Taxonomy" id="2855610"/>
    <lineage>
        <taxon>Bacteria</taxon>
        <taxon>Bacteria division CSSED10-310</taxon>
    </lineage>
</organism>
<dbReference type="EMBL" id="JBHPBY010000057">
    <property type="protein sequence ID" value="MFC1849757.1"/>
    <property type="molecule type" value="Genomic_DNA"/>
</dbReference>
<evidence type="ECO:0000313" key="4">
    <source>
        <dbReference type="EMBL" id="MFC1849757.1"/>
    </source>
</evidence>
<dbReference type="InterPro" id="IPR019734">
    <property type="entry name" value="TPR_rpt"/>
</dbReference>
<dbReference type="InterPro" id="IPR018490">
    <property type="entry name" value="cNMP-bd_dom_sf"/>
</dbReference>
<dbReference type="SMART" id="SM00100">
    <property type="entry name" value="cNMP"/>
    <property type="match status" value="2"/>
</dbReference>
<feature type="domain" description="Cyclic nucleotide-binding" evidence="3">
    <location>
        <begin position="137"/>
        <end position="261"/>
    </location>
</feature>
<evidence type="ECO:0000259" key="3">
    <source>
        <dbReference type="PROSITE" id="PS50042"/>
    </source>
</evidence>
<name>A0ABV6YU81_UNCC1</name>
<dbReference type="Pfam" id="PF00027">
    <property type="entry name" value="cNMP_binding"/>
    <property type="match status" value="2"/>
</dbReference>
<sequence>MSDSKIALYLAAEKYRLGKNYKKAIEKYRESLRIEPGDLAIIKKLSGLLEKENRDEEAAESYLYMARVLVEKENLEDAIATVQRALALKPDNPTGVTLLQELQEEATIPIDVVDEEDDDQDQIKDLETPPVQLDTPLFKDLNEEQLETIINVITTQKVSQDTIIFQEGDTSDSLYIVSEGSVEVRTKVAREDDAKKDTVFSVLESGQFFGEFAFLTGKPRVATVTAREDSVIYTLTKTDLDDIIKKYPEVESRLFLFYKSRALDLVLAKSELFHSFAVEERRELLERFILKKYAAGDLIIREGQEDDNLFLIKKGTLRVETTKAKGQKIVLGTLEQHQFFGEISFLTRVPRTADVVADTDAELLYIGREDLEQIITKHPHVKNTLEQFQQSRAMETLKKMMT</sequence>
<dbReference type="InterPro" id="IPR014710">
    <property type="entry name" value="RmlC-like_jellyroll"/>
</dbReference>
<evidence type="ECO:0000256" key="1">
    <source>
        <dbReference type="ARBA" id="ARBA00023286"/>
    </source>
</evidence>
<evidence type="ECO:0000313" key="5">
    <source>
        <dbReference type="Proteomes" id="UP001594351"/>
    </source>
</evidence>
<dbReference type="Gene3D" id="1.25.40.10">
    <property type="entry name" value="Tetratricopeptide repeat domain"/>
    <property type="match status" value="1"/>
</dbReference>
<dbReference type="PANTHER" id="PTHR45638:SF11">
    <property type="entry name" value="CYCLIC NUCLEOTIDE-GATED CATION CHANNEL SUBUNIT A"/>
    <property type="match status" value="1"/>
</dbReference>
<dbReference type="CDD" id="cd00038">
    <property type="entry name" value="CAP_ED"/>
    <property type="match status" value="2"/>
</dbReference>
<dbReference type="Gene3D" id="2.60.120.10">
    <property type="entry name" value="Jelly Rolls"/>
    <property type="match status" value="2"/>
</dbReference>
<keyword evidence="1" id="KW-1071">Ligand-gated ion channel</keyword>
<dbReference type="InterPro" id="IPR050866">
    <property type="entry name" value="CNG_cation_channel"/>
</dbReference>
<comment type="caution">
    <text evidence="4">The sequence shown here is derived from an EMBL/GenBank/DDBJ whole genome shotgun (WGS) entry which is preliminary data.</text>
</comment>
<dbReference type="Proteomes" id="UP001594351">
    <property type="component" value="Unassembled WGS sequence"/>
</dbReference>
<dbReference type="SMART" id="SM00028">
    <property type="entry name" value="TPR"/>
    <property type="match status" value="2"/>
</dbReference>
<dbReference type="PRINTS" id="PR00103">
    <property type="entry name" value="CAMPKINASE"/>
</dbReference>
<dbReference type="PROSITE" id="PS50005">
    <property type="entry name" value="TPR"/>
    <property type="match status" value="2"/>
</dbReference>